<dbReference type="Pfam" id="PF01753">
    <property type="entry name" value="zf-MYND"/>
    <property type="match status" value="1"/>
</dbReference>
<evidence type="ECO:0000256" key="5">
    <source>
        <dbReference type="SAM" id="MobiDB-lite"/>
    </source>
</evidence>
<dbReference type="Gene3D" id="6.10.140.2220">
    <property type="match status" value="1"/>
</dbReference>
<feature type="compositionally biased region" description="Basic and acidic residues" evidence="5">
    <location>
        <begin position="445"/>
        <end position="462"/>
    </location>
</feature>
<feature type="domain" description="Tudor" evidence="6">
    <location>
        <begin position="703"/>
        <end position="758"/>
    </location>
</feature>
<feature type="compositionally biased region" description="Basic and acidic residues" evidence="5">
    <location>
        <begin position="475"/>
        <end position="496"/>
    </location>
</feature>
<feature type="compositionally biased region" description="Basic and acidic residues" evidence="5">
    <location>
        <begin position="315"/>
        <end position="327"/>
    </location>
</feature>
<feature type="domain" description="MYND-type" evidence="7">
    <location>
        <begin position="211"/>
        <end position="246"/>
    </location>
</feature>
<evidence type="ECO:0000259" key="6">
    <source>
        <dbReference type="PROSITE" id="PS50304"/>
    </source>
</evidence>
<dbReference type="AlphaFoldDB" id="A0A7R9JSY2"/>
<feature type="domain" description="Tudor" evidence="6">
    <location>
        <begin position="842"/>
        <end position="897"/>
    </location>
</feature>
<feature type="compositionally biased region" description="Polar residues" evidence="5">
    <location>
        <begin position="463"/>
        <end position="474"/>
    </location>
</feature>
<keyword evidence="1" id="KW-0479">Metal-binding</keyword>
<dbReference type="CDD" id="cd00590">
    <property type="entry name" value="RRM_SF"/>
    <property type="match status" value="1"/>
</dbReference>
<dbReference type="SUPFAM" id="SSF144232">
    <property type="entry name" value="HIT/MYND zinc finger-like"/>
    <property type="match status" value="1"/>
</dbReference>
<dbReference type="SUPFAM" id="SSF54928">
    <property type="entry name" value="RNA-binding domain, RBD"/>
    <property type="match status" value="1"/>
</dbReference>
<keyword evidence="2 4" id="KW-0863">Zinc-finger</keyword>
<evidence type="ECO:0000256" key="1">
    <source>
        <dbReference type="ARBA" id="ARBA00022723"/>
    </source>
</evidence>
<keyword evidence="3" id="KW-0862">Zinc</keyword>
<dbReference type="InterPro" id="IPR035979">
    <property type="entry name" value="RBD_domain_sf"/>
</dbReference>
<feature type="compositionally biased region" description="Basic and acidic residues" evidence="5">
    <location>
        <begin position="401"/>
        <end position="411"/>
    </location>
</feature>
<feature type="compositionally biased region" description="Polar residues" evidence="5">
    <location>
        <begin position="412"/>
        <end position="423"/>
    </location>
</feature>
<evidence type="ECO:0000256" key="4">
    <source>
        <dbReference type="PROSITE-ProRule" id="PRU00134"/>
    </source>
</evidence>
<evidence type="ECO:0008006" key="9">
    <source>
        <dbReference type="Google" id="ProtNLM"/>
    </source>
</evidence>
<accession>A0A7R9JSY2</accession>
<dbReference type="GO" id="GO:0003676">
    <property type="term" value="F:nucleic acid binding"/>
    <property type="evidence" value="ECO:0007669"/>
    <property type="project" value="InterPro"/>
</dbReference>
<dbReference type="EMBL" id="OE839893">
    <property type="protein sequence ID" value="CAD7588875.1"/>
    <property type="molecule type" value="Genomic_DNA"/>
</dbReference>
<dbReference type="PROSITE" id="PS50865">
    <property type="entry name" value="ZF_MYND_2"/>
    <property type="match status" value="1"/>
</dbReference>
<dbReference type="InterPro" id="IPR002999">
    <property type="entry name" value="Tudor"/>
</dbReference>
<reference evidence="8" key="1">
    <citation type="submission" date="2020-11" db="EMBL/GenBank/DDBJ databases">
        <authorList>
            <person name="Tran Van P."/>
        </authorList>
    </citation>
    <scope>NUCLEOTIDE SEQUENCE</scope>
</reference>
<dbReference type="Pfam" id="PF00567">
    <property type="entry name" value="TUDOR"/>
    <property type="match status" value="2"/>
</dbReference>
<name>A0A7R9JSY2_TIMGE</name>
<feature type="compositionally biased region" description="Basic and acidic residues" evidence="5">
    <location>
        <begin position="336"/>
        <end position="350"/>
    </location>
</feature>
<evidence type="ECO:0000259" key="7">
    <source>
        <dbReference type="PROSITE" id="PS50865"/>
    </source>
</evidence>
<dbReference type="SUPFAM" id="SSF63748">
    <property type="entry name" value="Tudor/PWWP/MBT"/>
    <property type="match status" value="2"/>
</dbReference>
<dbReference type="InterPro" id="IPR050621">
    <property type="entry name" value="Tudor_domain_containing"/>
</dbReference>
<feature type="compositionally biased region" description="Basic and acidic residues" evidence="5">
    <location>
        <begin position="513"/>
        <end position="541"/>
    </location>
</feature>
<evidence type="ECO:0000256" key="3">
    <source>
        <dbReference type="ARBA" id="ARBA00022833"/>
    </source>
</evidence>
<organism evidence="8">
    <name type="scientific">Timema genevievae</name>
    <name type="common">Walking stick</name>
    <dbReference type="NCBI Taxonomy" id="629358"/>
    <lineage>
        <taxon>Eukaryota</taxon>
        <taxon>Metazoa</taxon>
        <taxon>Ecdysozoa</taxon>
        <taxon>Arthropoda</taxon>
        <taxon>Hexapoda</taxon>
        <taxon>Insecta</taxon>
        <taxon>Pterygota</taxon>
        <taxon>Neoptera</taxon>
        <taxon>Polyneoptera</taxon>
        <taxon>Phasmatodea</taxon>
        <taxon>Timematodea</taxon>
        <taxon>Timematoidea</taxon>
        <taxon>Timematidae</taxon>
        <taxon>Timema</taxon>
    </lineage>
</organism>
<gene>
    <name evidence="8" type="ORF">TGEB3V08_LOCUS2894</name>
</gene>
<dbReference type="InterPro" id="IPR002893">
    <property type="entry name" value="Znf_MYND"/>
</dbReference>
<dbReference type="PANTHER" id="PTHR22948">
    <property type="entry name" value="TUDOR DOMAIN CONTAINING PROTEIN"/>
    <property type="match status" value="1"/>
</dbReference>
<dbReference type="Gene3D" id="2.30.30.140">
    <property type="match status" value="2"/>
</dbReference>
<evidence type="ECO:0000313" key="8">
    <source>
        <dbReference type="EMBL" id="CAD7588875.1"/>
    </source>
</evidence>
<feature type="region of interest" description="Disordered" evidence="5">
    <location>
        <begin position="309"/>
        <end position="572"/>
    </location>
</feature>
<proteinExistence type="predicted"/>
<dbReference type="PROSITE" id="PS50304">
    <property type="entry name" value="TUDOR"/>
    <property type="match status" value="2"/>
</dbReference>
<protein>
    <recommendedName>
        <fullName evidence="9">Tudor domain-containing protein 1</fullName>
    </recommendedName>
</protein>
<feature type="compositionally biased region" description="Basic and acidic residues" evidence="5">
    <location>
        <begin position="361"/>
        <end position="370"/>
    </location>
</feature>
<sequence length="1016" mass="116572">MARHNSRRNFPPEYAEEFWIEDEFDDEYYDVGQQGDVWSPIEDNFKLYVGNVPMEMPQAKIEILFRRFGDPIEIYRCPNKPLSNMTWCLITYASYIGIGRGARFQGYGYGYPYGPQRNRRGDLSLEDDLELYDDHTPTMLKLVMTPEGRRISIEPRDRRVTVIPSDQPISDFFHTPTKNNLEATSSENGLLEPGIAMALPEGDGSVLGGPCNYCKKITTFACANCDFPYCSATCQVEHWPDHKKLCFRLGKNLKKTVKPRDMGGGDGGFIEHQAEGTINHQKFNTRGDDQHLDGSTPCSTDVYQARRTFNEETNLGDRKQYRNRNYERNGNFNNDNCDHKEGGFKSDFHGPRQNFDPNDQSECKIDDKSGRYRNNGFNHDRPKQDFNRNDKEGNRNSHSNDIVKRKSEQFVKDSQSGQNFNKDNQSENRPRGNFTQNRDGNSGGHRKDNFELRGEHVSRDGRSGQNFNRGNQSENRARHNFNPDKEGRDQNRRDNFAHSGEQFSKDGFLGRNFNRDNQGENRTHQRRYNQDREGGGDERLGRGSFNGSKRKPFNEHNNRPNGGNDQDISPFEKNVTGQNKVEEEIWTEVSDAAVGQPSVNDTQPTDVITHSNEERKQRHEFPTTFTDAPDGVVIVEEKSDANESLPISSSCANQEVQAFVANVIVSEINGPGDYWVQRVHQEKDLIDFQIYLFKKAPECPSLQPEVGLVCMAPFQGGWYRARVKTLTPLLKIFYVDYGNTLDISQCELKSLPPMSSLADIPAMTSGDIAYVQVKEADPEIHPKDAQTNVQQEIAPILVTDQVKVSYRNELTNYWVRLVEQDEIFRRILVELNHAEDDVLIKNPKVGTLVSAYFDGCWCRARVKAVEPHLIVHYIDFGNTEVTTLNNLRPLPETLVQDPDLALKIQLADGTSENYHNLEEDAPLNVKPVGKLHIHSAKLRKHHIHPAKIRKHHIRQAKIRKHHIRQAKLRKHHIHPAKIRKPLIRQVKLRNLQISQAKLYMLQILLINLLNQRLYLT</sequence>
<dbReference type="SMART" id="SM00333">
    <property type="entry name" value="TUDOR"/>
    <property type="match status" value="2"/>
</dbReference>
<dbReference type="PANTHER" id="PTHR22948:SF29">
    <property type="entry name" value="FI02030P-RELATED"/>
    <property type="match status" value="1"/>
</dbReference>
<evidence type="ECO:0000256" key="2">
    <source>
        <dbReference type="ARBA" id="ARBA00022771"/>
    </source>
</evidence>
<feature type="compositionally biased region" description="Basic and acidic residues" evidence="5">
    <location>
        <begin position="378"/>
        <end position="395"/>
    </location>
</feature>
<dbReference type="GO" id="GO:0008270">
    <property type="term" value="F:zinc ion binding"/>
    <property type="evidence" value="ECO:0007669"/>
    <property type="project" value="UniProtKB-KW"/>
</dbReference>